<gene>
    <name evidence="4" type="ORF">B5F17_11265</name>
</gene>
<dbReference type="EMBL" id="NFKK01000015">
    <property type="protein sequence ID" value="OUP51938.1"/>
    <property type="molecule type" value="Genomic_DNA"/>
</dbReference>
<feature type="binding site" evidence="2">
    <location>
        <position position="59"/>
    </location>
    <ligand>
        <name>substrate</name>
    </ligand>
</feature>
<sequence length="129" mass="13607">MELGIKGYKELTVTEDLLAKNVGSGLVAVYATPMMIAGIEGTAAESVAPYLEEGRTTVGTQMNVSHVAATPAGMKVHFETELVEIAPNGKILTFKVAAYDEAGLIGEGTHQRAIVAKERFEAKAQSKLG</sequence>
<dbReference type="AlphaFoldDB" id="A0A1Y4L591"/>
<dbReference type="InterPro" id="IPR054485">
    <property type="entry name" value="FlK-like_dom"/>
</dbReference>
<dbReference type="Gene3D" id="3.10.129.10">
    <property type="entry name" value="Hotdog Thioesterase"/>
    <property type="match status" value="1"/>
</dbReference>
<feature type="active site" evidence="1">
    <location>
        <position position="40"/>
    </location>
</feature>
<name>A0A1Y4L591_9FIRM</name>
<evidence type="ECO:0000259" key="3">
    <source>
        <dbReference type="Pfam" id="PF22636"/>
    </source>
</evidence>
<protein>
    <submittedName>
        <fullName evidence="4">Thioesterase</fullName>
    </submittedName>
</protein>
<dbReference type="PANTHER" id="PTHR36934">
    <property type="entry name" value="BLR0278 PROTEIN"/>
    <property type="match status" value="1"/>
</dbReference>
<feature type="domain" description="Fluoroacetyl-CoA-specific thioesterase-like" evidence="3">
    <location>
        <begin position="13"/>
        <end position="118"/>
    </location>
</feature>
<evidence type="ECO:0000256" key="1">
    <source>
        <dbReference type="PIRSR" id="PIRSR014972-1"/>
    </source>
</evidence>
<dbReference type="InterPro" id="IPR025540">
    <property type="entry name" value="FlK"/>
</dbReference>
<organism evidence="4 5">
    <name type="scientific">Butyricicoccus pullicaecorum</name>
    <dbReference type="NCBI Taxonomy" id="501571"/>
    <lineage>
        <taxon>Bacteria</taxon>
        <taxon>Bacillati</taxon>
        <taxon>Bacillota</taxon>
        <taxon>Clostridia</taxon>
        <taxon>Eubacteriales</taxon>
        <taxon>Butyricicoccaceae</taxon>
        <taxon>Butyricicoccus</taxon>
    </lineage>
</organism>
<dbReference type="InterPro" id="IPR029069">
    <property type="entry name" value="HotDog_dom_sf"/>
</dbReference>
<dbReference type="PANTHER" id="PTHR36934:SF1">
    <property type="entry name" value="THIOESTERASE DOMAIN-CONTAINING PROTEIN"/>
    <property type="match status" value="1"/>
</dbReference>
<comment type="caution">
    <text evidence="4">The sequence shown here is derived from an EMBL/GenBank/DDBJ whole genome shotgun (WGS) entry which is preliminary data.</text>
</comment>
<feature type="binding site" evidence="2">
    <location>
        <position position="59"/>
    </location>
    <ligand>
        <name>CoA</name>
        <dbReference type="ChEBI" id="CHEBI:57287"/>
    </ligand>
</feature>
<proteinExistence type="predicted"/>
<accession>A0A1Y4L591</accession>
<evidence type="ECO:0000313" key="5">
    <source>
        <dbReference type="Proteomes" id="UP000195897"/>
    </source>
</evidence>
<dbReference type="RefSeq" id="WP_016149146.1">
    <property type="nucleotide sequence ID" value="NZ_CABKSA010000003.1"/>
</dbReference>
<dbReference type="Proteomes" id="UP000195897">
    <property type="component" value="Unassembled WGS sequence"/>
</dbReference>
<dbReference type="PIRSF" id="PIRSF014972">
    <property type="entry name" value="FlK"/>
    <property type="match status" value="1"/>
</dbReference>
<feature type="active site" evidence="1">
    <location>
        <position position="32"/>
    </location>
</feature>
<feature type="binding site" evidence="2">
    <location>
        <position position="112"/>
    </location>
    <ligand>
        <name>substrate</name>
    </ligand>
</feature>
<evidence type="ECO:0000313" key="4">
    <source>
        <dbReference type="EMBL" id="OUP51938.1"/>
    </source>
</evidence>
<feature type="active site" evidence="1">
    <location>
        <position position="66"/>
    </location>
</feature>
<dbReference type="SUPFAM" id="SSF54637">
    <property type="entry name" value="Thioesterase/thiol ester dehydrase-isomerase"/>
    <property type="match status" value="1"/>
</dbReference>
<evidence type="ECO:0000256" key="2">
    <source>
        <dbReference type="PIRSR" id="PIRSR014972-2"/>
    </source>
</evidence>
<dbReference type="Pfam" id="PF22636">
    <property type="entry name" value="FlK"/>
    <property type="match status" value="1"/>
</dbReference>
<reference evidence="5" key="1">
    <citation type="submission" date="2017-04" db="EMBL/GenBank/DDBJ databases">
        <title>Function of individual gut microbiota members based on whole genome sequencing of pure cultures obtained from chicken caecum.</title>
        <authorList>
            <person name="Medvecky M."/>
            <person name="Cejkova D."/>
            <person name="Polansky O."/>
            <person name="Karasova D."/>
            <person name="Kubasova T."/>
            <person name="Cizek A."/>
            <person name="Rychlik I."/>
        </authorList>
    </citation>
    <scope>NUCLEOTIDE SEQUENCE [LARGE SCALE GENOMIC DNA]</scope>
    <source>
        <strain evidence="5">An180</strain>
    </source>
</reference>